<sequence length="142" mass="14586">MNSPSGARPSAILPALGQFLGVLVLTGCGLSGCAGQVAGPGYGVLRPVTAEVEGVRFVLRLGPDRAEAVRTSPMLRPDFARVARLAEIAVARKSGCEPRWVVGDPSMLELGLACPGQPVPKMPRGRHVACDILSAAGQGDCG</sequence>
<proteinExistence type="predicted"/>
<gene>
    <name evidence="1" type="ORF">PVT71_06940</name>
</gene>
<name>A0AAU8AK85_9RHOB</name>
<reference evidence="1" key="1">
    <citation type="submission" date="2023-02" db="EMBL/GenBank/DDBJ databases">
        <title>Description and genomic characterization of Salipiger bruguierae sp. nov., isolated from the sediment of mangrove plant Bruguiera sexangula.</title>
        <authorList>
            <person name="Long M."/>
        </authorList>
    </citation>
    <scope>NUCLEOTIDE SEQUENCE</scope>
    <source>
        <strain evidence="1">H15</strain>
    </source>
</reference>
<accession>A0AAU8AK85</accession>
<protein>
    <recommendedName>
        <fullName evidence="2">Lipoprotein</fullName>
    </recommendedName>
</protein>
<dbReference type="AlphaFoldDB" id="A0AAU8AK85"/>
<organism evidence="1">
    <name type="scientific">Alloyangia sp. H15</name>
    <dbReference type="NCBI Taxonomy" id="3029062"/>
    <lineage>
        <taxon>Bacteria</taxon>
        <taxon>Pseudomonadati</taxon>
        <taxon>Pseudomonadota</taxon>
        <taxon>Alphaproteobacteria</taxon>
        <taxon>Rhodobacterales</taxon>
        <taxon>Roseobacteraceae</taxon>
        <taxon>Alloyangia</taxon>
    </lineage>
</organism>
<evidence type="ECO:0000313" key="1">
    <source>
        <dbReference type="EMBL" id="XCC94944.1"/>
    </source>
</evidence>
<dbReference type="RefSeq" id="WP_353473776.1">
    <property type="nucleotide sequence ID" value="NZ_CP123384.1"/>
</dbReference>
<evidence type="ECO:0008006" key="2">
    <source>
        <dbReference type="Google" id="ProtNLM"/>
    </source>
</evidence>
<dbReference type="EMBL" id="CP123384">
    <property type="protein sequence ID" value="XCC94944.1"/>
    <property type="molecule type" value="Genomic_DNA"/>
</dbReference>